<evidence type="ECO:0000313" key="2">
    <source>
        <dbReference type="Proteomes" id="UP001162483"/>
    </source>
</evidence>
<comment type="caution">
    <text evidence="1">The sequence shown here is derived from an EMBL/GenBank/DDBJ whole genome shotgun (WGS) entry which is preliminary data.</text>
</comment>
<dbReference type="EMBL" id="CATNWA010014079">
    <property type="protein sequence ID" value="CAI9566979.1"/>
    <property type="molecule type" value="Genomic_DNA"/>
</dbReference>
<sequence>MSLLAGERPVLFTHRSVHCQLYMAIIGCRQRISRRDLVIDIHSHQWQHG</sequence>
<gene>
    <name evidence="1" type="ORF">SPARVUS_LOCUS6473184</name>
</gene>
<accession>A0ABN9D3C2</accession>
<reference evidence="1" key="1">
    <citation type="submission" date="2023-05" db="EMBL/GenBank/DDBJ databases">
        <authorList>
            <person name="Stuckert A."/>
        </authorList>
    </citation>
    <scope>NUCLEOTIDE SEQUENCE</scope>
</reference>
<dbReference type="Proteomes" id="UP001162483">
    <property type="component" value="Unassembled WGS sequence"/>
</dbReference>
<proteinExistence type="predicted"/>
<protein>
    <submittedName>
        <fullName evidence="1">Uncharacterized protein</fullName>
    </submittedName>
</protein>
<evidence type="ECO:0000313" key="1">
    <source>
        <dbReference type="EMBL" id="CAI9566979.1"/>
    </source>
</evidence>
<keyword evidence="2" id="KW-1185">Reference proteome</keyword>
<organism evidence="1 2">
    <name type="scientific">Staurois parvus</name>
    <dbReference type="NCBI Taxonomy" id="386267"/>
    <lineage>
        <taxon>Eukaryota</taxon>
        <taxon>Metazoa</taxon>
        <taxon>Chordata</taxon>
        <taxon>Craniata</taxon>
        <taxon>Vertebrata</taxon>
        <taxon>Euteleostomi</taxon>
        <taxon>Amphibia</taxon>
        <taxon>Batrachia</taxon>
        <taxon>Anura</taxon>
        <taxon>Neobatrachia</taxon>
        <taxon>Ranoidea</taxon>
        <taxon>Ranidae</taxon>
        <taxon>Staurois</taxon>
    </lineage>
</organism>
<name>A0ABN9D3C2_9NEOB</name>